<evidence type="ECO:0008006" key="3">
    <source>
        <dbReference type="Google" id="ProtNLM"/>
    </source>
</evidence>
<reference evidence="1 2" key="1">
    <citation type="submission" date="2018-05" db="EMBL/GenBank/DDBJ databases">
        <title>Acuticoccus sediminis sp. nov., isolated from deep-sea sediment of Indian Ocean.</title>
        <authorList>
            <person name="Liu X."/>
            <person name="Lai Q."/>
            <person name="Du Y."/>
            <person name="Sun F."/>
            <person name="Zhang X."/>
            <person name="Wang S."/>
            <person name="Shao Z."/>
        </authorList>
    </citation>
    <scope>NUCLEOTIDE SEQUENCE [LARGE SCALE GENOMIC DNA]</scope>
    <source>
        <strain evidence="1 2">PTG4-2</strain>
    </source>
</reference>
<evidence type="ECO:0000313" key="2">
    <source>
        <dbReference type="Proteomes" id="UP000249590"/>
    </source>
</evidence>
<dbReference type="Proteomes" id="UP000249590">
    <property type="component" value="Unassembled WGS sequence"/>
</dbReference>
<protein>
    <recommendedName>
        <fullName evidence="3">Phasin protein</fullName>
    </recommendedName>
</protein>
<dbReference type="OrthoDB" id="9981114at2"/>
<proteinExistence type="predicted"/>
<comment type="caution">
    <text evidence="1">The sequence shown here is derived from an EMBL/GenBank/DDBJ whole genome shotgun (WGS) entry which is preliminary data.</text>
</comment>
<dbReference type="AlphaFoldDB" id="A0A8B2NNZ4"/>
<dbReference type="RefSeq" id="WP_111348449.1">
    <property type="nucleotide sequence ID" value="NZ_JAIWKD010000007.1"/>
</dbReference>
<sequence>MKPTNHIQAPFLPELPVLSVEPIEAATKTACQMTSDITRETARFVSIRLQRYADFELSLARSSGWMEPMECFMEFSRQTMLDYTREMERMPYFFGHMSEGALLDMEIESAGPNAPLE</sequence>
<gene>
    <name evidence="1" type="ORF">DLJ53_19850</name>
</gene>
<accession>A0A8B2NNZ4</accession>
<name>A0A8B2NNZ4_9HYPH</name>
<keyword evidence="2" id="KW-1185">Reference proteome</keyword>
<organism evidence="1 2">
    <name type="scientific">Acuticoccus sediminis</name>
    <dbReference type="NCBI Taxonomy" id="2184697"/>
    <lineage>
        <taxon>Bacteria</taxon>
        <taxon>Pseudomonadati</taxon>
        <taxon>Pseudomonadota</taxon>
        <taxon>Alphaproteobacteria</taxon>
        <taxon>Hyphomicrobiales</taxon>
        <taxon>Amorphaceae</taxon>
        <taxon>Acuticoccus</taxon>
    </lineage>
</organism>
<dbReference type="EMBL" id="QHHQ01000004">
    <property type="protein sequence ID" value="RAH99988.1"/>
    <property type="molecule type" value="Genomic_DNA"/>
</dbReference>
<evidence type="ECO:0000313" key="1">
    <source>
        <dbReference type="EMBL" id="RAH99988.1"/>
    </source>
</evidence>